<dbReference type="RefSeq" id="WP_069518917.1">
    <property type="nucleotide sequence ID" value="NZ_FOFP01000005.1"/>
</dbReference>
<evidence type="ECO:0000256" key="1">
    <source>
        <dbReference type="ARBA" id="ARBA00004377"/>
    </source>
</evidence>
<feature type="domain" description="DUF883" evidence="8">
    <location>
        <begin position="17"/>
        <end position="68"/>
    </location>
</feature>
<proteinExistence type="inferred from homology"/>
<comment type="similarity">
    <text evidence="2">Belongs to the ElaB/YgaM/YqjD family.</text>
</comment>
<dbReference type="InterPro" id="IPR010279">
    <property type="entry name" value="YqjD/ElaB"/>
</dbReference>
<keyword evidence="4" id="KW-0997">Cell inner membrane</keyword>
<dbReference type="Pfam" id="PF19029">
    <property type="entry name" value="DUF883_C"/>
    <property type="match status" value="1"/>
</dbReference>
<feature type="domain" description="DUF883" evidence="9">
    <location>
        <begin position="81"/>
        <end position="107"/>
    </location>
</feature>
<dbReference type="EMBL" id="FOFP01000005">
    <property type="protein sequence ID" value="SEQ39599.1"/>
    <property type="molecule type" value="Genomic_DNA"/>
</dbReference>
<sequence>MQNSTPKTTAPTHTTQDQVIEQFQTLVRDTETLLAQSANLVGEQAEELRLQMRENLERARLSLHAAEESVRERGQAAMEATETYVQTHPWQAVGIAAGVGVLLGMLIRR</sequence>
<keyword evidence="6" id="KW-1133">Transmembrane helix</keyword>
<evidence type="ECO:0000256" key="6">
    <source>
        <dbReference type="ARBA" id="ARBA00022989"/>
    </source>
</evidence>
<name>A0ABY1BAS7_9PSED</name>
<reference evidence="10 11" key="1">
    <citation type="submission" date="2016-10" db="EMBL/GenBank/DDBJ databases">
        <authorList>
            <person name="Varghese N."/>
            <person name="Submissions S."/>
        </authorList>
    </citation>
    <scope>NUCLEOTIDE SEQUENCE [LARGE SCALE GENOMIC DNA]</scope>
    <source>
        <strain evidence="10 11">CIP 109853</strain>
    </source>
</reference>
<dbReference type="PANTHER" id="PTHR35893:SF3">
    <property type="entry name" value="INNER MEMBRANE PROTEIN"/>
    <property type="match status" value="1"/>
</dbReference>
<keyword evidence="11" id="KW-1185">Reference proteome</keyword>
<dbReference type="InterPro" id="IPR043605">
    <property type="entry name" value="DUF883_C"/>
</dbReference>
<gene>
    <name evidence="10" type="ORF">SAMN05216600_105272</name>
</gene>
<evidence type="ECO:0000313" key="10">
    <source>
        <dbReference type="EMBL" id="SEQ39599.1"/>
    </source>
</evidence>
<dbReference type="Proteomes" id="UP000198512">
    <property type="component" value="Unassembled WGS sequence"/>
</dbReference>
<evidence type="ECO:0000256" key="2">
    <source>
        <dbReference type="ARBA" id="ARBA00010423"/>
    </source>
</evidence>
<evidence type="ECO:0000256" key="3">
    <source>
        <dbReference type="ARBA" id="ARBA00022475"/>
    </source>
</evidence>
<keyword evidence="7" id="KW-0472">Membrane</keyword>
<keyword evidence="5" id="KW-0812">Transmembrane</keyword>
<evidence type="ECO:0000256" key="7">
    <source>
        <dbReference type="ARBA" id="ARBA00023136"/>
    </source>
</evidence>
<evidence type="ECO:0000256" key="4">
    <source>
        <dbReference type="ARBA" id="ARBA00022519"/>
    </source>
</evidence>
<evidence type="ECO:0000259" key="8">
    <source>
        <dbReference type="Pfam" id="PF05957"/>
    </source>
</evidence>
<protein>
    <submittedName>
        <fullName evidence="10">Membrane-anchored ribosome-binding protein, inhibits growth in stationary phase, ElaB/YqjD/DUF883 family</fullName>
    </submittedName>
</protein>
<evidence type="ECO:0000256" key="5">
    <source>
        <dbReference type="ARBA" id="ARBA00022692"/>
    </source>
</evidence>
<evidence type="ECO:0000259" key="9">
    <source>
        <dbReference type="Pfam" id="PF19029"/>
    </source>
</evidence>
<evidence type="ECO:0000313" key="11">
    <source>
        <dbReference type="Proteomes" id="UP000198512"/>
    </source>
</evidence>
<dbReference type="PANTHER" id="PTHR35893">
    <property type="entry name" value="INNER MEMBRANE PROTEIN-RELATED"/>
    <property type="match status" value="1"/>
</dbReference>
<dbReference type="Pfam" id="PF05957">
    <property type="entry name" value="DUF883"/>
    <property type="match status" value="1"/>
</dbReference>
<accession>A0ABY1BAS7</accession>
<dbReference type="InterPro" id="IPR043604">
    <property type="entry name" value="DUF883_N"/>
</dbReference>
<organism evidence="10 11">
    <name type="scientific">Pseudomonas cuatrocienegasensis</name>
    <dbReference type="NCBI Taxonomy" id="543360"/>
    <lineage>
        <taxon>Bacteria</taxon>
        <taxon>Pseudomonadati</taxon>
        <taxon>Pseudomonadota</taxon>
        <taxon>Gammaproteobacteria</taxon>
        <taxon>Pseudomonadales</taxon>
        <taxon>Pseudomonadaceae</taxon>
        <taxon>Pseudomonas</taxon>
    </lineage>
</organism>
<comment type="subcellular location">
    <subcellularLocation>
        <location evidence="1">Cell inner membrane</location>
        <topology evidence="1">Single-pass membrane protein</topology>
    </subcellularLocation>
</comment>
<comment type="caution">
    <text evidence="10">The sequence shown here is derived from an EMBL/GenBank/DDBJ whole genome shotgun (WGS) entry which is preliminary data.</text>
</comment>
<keyword evidence="3" id="KW-1003">Cell membrane</keyword>